<evidence type="ECO:0000256" key="9">
    <source>
        <dbReference type="ARBA" id="ARBA00023136"/>
    </source>
</evidence>
<evidence type="ECO:0000256" key="8">
    <source>
        <dbReference type="ARBA" id="ARBA00023065"/>
    </source>
</evidence>
<dbReference type="EMBL" id="JAAVMX010000005">
    <property type="protein sequence ID" value="KAF4508874.1"/>
    <property type="molecule type" value="Genomic_DNA"/>
</dbReference>
<comment type="similarity">
    <text evidence="2">Belongs to the ferric reductase (FRE) family.</text>
</comment>
<dbReference type="PROSITE" id="PS51384">
    <property type="entry name" value="FAD_FR"/>
    <property type="match status" value="1"/>
</dbReference>
<dbReference type="InterPro" id="IPR039261">
    <property type="entry name" value="FNR_nucleotide-bd"/>
</dbReference>
<feature type="transmembrane region" description="Helical" evidence="11">
    <location>
        <begin position="128"/>
        <end position="148"/>
    </location>
</feature>
<dbReference type="InterPro" id="IPR013112">
    <property type="entry name" value="FAD-bd_8"/>
</dbReference>
<evidence type="ECO:0000256" key="10">
    <source>
        <dbReference type="SAM" id="MobiDB-lite"/>
    </source>
</evidence>
<protein>
    <recommendedName>
        <fullName evidence="12">FAD-binding FR-type domain-containing protein</fullName>
    </recommendedName>
</protein>
<dbReference type="SFLD" id="SFLDS00052">
    <property type="entry name" value="Ferric_Reductase_Domain"/>
    <property type="match status" value="1"/>
</dbReference>
<dbReference type="GO" id="GO:0000293">
    <property type="term" value="F:ferric-chelate reductase activity"/>
    <property type="evidence" value="ECO:0007669"/>
    <property type="project" value="UniProtKB-ARBA"/>
</dbReference>
<dbReference type="Pfam" id="PF08022">
    <property type="entry name" value="FAD_binding_8"/>
    <property type="match status" value="1"/>
</dbReference>
<accession>A0A8H4PQY9</accession>
<evidence type="ECO:0000259" key="12">
    <source>
        <dbReference type="PROSITE" id="PS51384"/>
    </source>
</evidence>
<keyword evidence="9 11" id="KW-0472">Membrane</keyword>
<dbReference type="SFLD" id="SFLDG01168">
    <property type="entry name" value="Ferric_reductase_subgroup_(FRE"/>
    <property type="match status" value="1"/>
</dbReference>
<evidence type="ECO:0000256" key="5">
    <source>
        <dbReference type="ARBA" id="ARBA00022982"/>
    </source>
</evidence>
<dbReference type="SUPFAM" id="SSF52343">
    <property type="entry name" value="Ferredoxin reductase-like, C-terminal NADP-linked domain"/>
    <property type="match status" value="1"/>
</dbReference>
<keyword evidence="4 11" id="KW-0812">Transmembrane</keyword>
<keyword evidence="8" id="KW-0406">Ion transport</keyword>
<feature type="transmembrane region" description="Helical" evidence="11">
    <location>
        <begin position="213"/>
        <end position="232"/>
    </location>
</feature>
<dbReference type="Gene3D" id="3.40.50.80">
    <property type="entry name" value="Nucleotide-binding domain of ferredoxin-NADP reductase (FNR) module"/>
    <property type="match status" value="1"/>
</dbReference>
<feature type="transmembrane region" description="Helical" evidence="11">
    <location>
        <begin position="56"/>
        <end position="77"/>
    </location>
</feature>
<dbReference type="CDD" id="cd06186">
    <property type="entry name" value="NOX_Duox_like_FAD_NADP"/>
    <property type="match status" value="1"/>
</dbReference>
<dbReference type="PANTHER" id="PTHR32361:SF3">
    <property type="entry name" value="REDUCTASE, PUTATIVE (AFU_ORTHOLOGUE AFUA_6G13750)-RELATED"/>
    <property type="match status" value="1"/>
</dbReference>
<organism evidence="13 14">
    <name type="scientific">Ophiocordyceps sinensis</name>
    <dbReference type="NCBI Taxonomy" id="72228"/>
    <lineage>
        <taxon>Eukaryota</taxon>
        <taxon>Fungi</taxon>
        <taxon>Dikarya</taxon>
        <taxon>Ascomycota</taxon>
        <taxon>Pezizomycotina</taxon>
        <taxon>Sordariomycetes</taxon>
        <taxon>Hypocreomycetidae</taxon>
        <taxon>Hypocreales</taxon>
        <taxon>Ophiocordycipitaceae</taxon>
        <taxon>Ophiocordyceps</taxon>
    </lineage>
</organism>
<evidence type="ECO:0000256" key="11">
    <source>
        <dbReference type="SAM" id="Phobius"/>
    </source>
</evidence>
<name>A0A8H4PQY9_9HYPO</name>
<feature type="transmembrane region" description="Helical" evidence="11">
    <location>
        <begin position="286"/>
        <end position="302"/>
    </location>
</feature>
<dbReference type="InterPro" id="IPR017927">
    <property type="entry name" value="FAD-bd_FR_type"/>
</dbReference>
<evidence type="ECO:0000256" key="2">
    <source>
        <dbReference type="ARBA" id="ARBA00006278"/>
    </source>
</evidence>
<keyword evidence="6 11" id="KW-1133">Transmembrane helix</keyword>
<gene>
    <name evidence="13" type="ORF">G6O67_005203</name>
</gene>
<dbReference type="AlphaFoldDB" id="A0A8H4PQY9"/>
<keyword evidence="14" id="KW-1185">Reference proteome</keyword>
<dbReference type="PANTHER" id="PTHR32361">
    <property type="entry name" value="FERRIC/CUPRIC REDUCTASE TRANSMEMBRANE COMPONENT"/>
    <property type="match status" value="1"/>
</dbReference>
<dbReference type="OrthoDB" id="167398at2759"/>
<proteinExistence type="inferred from homology"/>
<keyword evidence="5" id="KW-0249">Electron transport</keyword>
<dbReference type="InterPro" id="IPR013121">
    <property type="entry name" value="Fe_red_NAD-bd_6"/>
</dbReference>
<sequence length="653" mass="72588">MDASALRRLASRHIQNHSDADALEPHWGYADRVVPCKNDAGSCAYLDVVYDAHDVGMLHVGIFWASVGGILLLSACLKNLGRPVLRAGSGRARGGVHKVRSTLAALGRRHLLPDANHFLFGRTTRFQVAVLAILAGYLLVLSFVGIVYKTWITPVKNQAGVFNTRTSLGPWSDRVGVLAYALTPLSVLLSSRESLLSVLTGLSYQTFNFLHRWLGYIIFVQSALHTVGWCVVQIRLYQPQPSVGLEWVRQTYIVWGLVAMILLTLLVVLSTPWAIRRTGYEFFRKAHYVLAMVYVGACLAHWQRLQCFLIPSLLLWGLDRGARLFRTALLQYHPWTSGGGFGPSQATVTRFSDDQHGDVIRLDVDKEQDPWAVGQHFYLCFTECSIWQSHPFTPLNAPIVRNGRVRHSYIVRAKSGETKKLAALAARKLATNESTKGSSYAPSASVILTGPYGQDVMERVQGQDVMERVHGQDVMEGVHEKGANNIVCVAGGTGIAYVLPVLLQLARQRPMPDRKMELIWAMRHVDNTDWVRDEMDSLQRSQTALNLRIRLYATRDGVSSANKTDAVTDSWSDNAGACPDDRTGGNTHPDLPKLLGDFVESTISGRTTVFASGPGGMMTDLRTVVASLNSPSKVWRRQEKYDVDFVCDNRMEW</sequence>
<evidence type="ECO:0000256" key="3">
    <source>
        <dbReference type="ARBA" id="ARBA00022448"/>
    </source>
</evidence>
<feature type="transmembrane region" description="Helical" evidence="11">
    <location>
        <begin position="252"/>
        <end position="274"/>
    </location>
</feature>
<evidence type="ECO:0000313" key="13">
    <source>
        <dbReference type="EMBL" id="KAF4508874.1"/>
    </source>
</evidence>
<dbReference type="InterPro" id="IPR013130">
    <property type="entry name" value="Fe3_Rdtase_TM_dom"/>
</dbReference>
<dbReference type="InterPro" id="IPR051410">
    <property type="entry name" value="Ferric/Cupric_Reductase"/>
</dbReference>
<evidence type="ECO:0000256" key="1">
    <source>
        <dbReference type="ARBA" id="ARBA00004141"/>
    </source>
</evidence>
<keyword evidence="3" id="KW-0813">Transport</keyword>
<dbReference type="GO" id="GO:0015677">
    <property type="term" value="P:copper ion import"/>
    <property type="evidence" value="ECO:0007669"/>
    <property type="project" value="TreeGrafter"/>
</dbReference>
<feature type="compositionally biased region" description="Polar residues" evidence="10">
    <location>
        <begin position="563"/>
        <end position="573"/>
    </location>
</feature>
<evidence type="ECO:0000256" key="6">
    <source>
        <dbReference type="ARBA" id="ARBA00022989"/>
    </source>
</evidence>
<evidence type="ECO:0000313" key="14">
    <source>
        <dbReference type="Proteomes" id="UP000557566"/>
    </source>
</evidence>
<comment type="subcellular location">
    <subcellularLocation>
        <location evidence="1">Membrane</location>
        <topology evidence="1">Multi-pass membrane protein</topology>
    </subcellularLocation>
</comment>
<dbReference type="GO" id="GO:0005886">
    <property type="term" value="C:plasma membrane"/>
    <property type="evidence" value="ECO:0007669"/>
    <property type="project" value="TreeGrafter"/>
</dbReference>
<evidence type="ECO:0000256" key="4">
    <source>
        <dbReference type="ARBA" id="ARBA00022692"/>
    </source>
</evidence>
<keyword evidence="7" id="KW-0560">Oxidoreductase</keyword>
<dbReference type="GO" id="GO:0006826">
    <property type="term" value="P:iron ion transport"/>
    <property type="evidence" value="ECO:0007669"/>
    <property type="project" value="TreeGrafter"/>
</dbReference>
<dbReference type="Proteomes" id="UP000557566">
    <property type="component" value="Unassembled WGS sequence"/>
</dbReference>
<dbReference type="Pfam" id="PF01794">
    <property type="entry name" value="Ferric_reduct"/>
    <property type="match status" value="1"/>
</dbReference>
<comment type="caution">
    <text evidence="13">The sequence shown here is derived from an EMBL/GenBank/DDBJ whole genome shotgun (WGS) entry which is preliminary data.</text>
</comment>
<feature type="region of interest" description="Disordered" evidence="10">
    <location>
        <begin position="563"/>
        <end position="589"/>
    </location>
</feature>
<reference evidence="13 14" key="1">
    <citation type="journal article" date="2020" name="Genome Biol. Evol.">
        <title>A new high-quality draft genome assembly of the Chinese cordyceps Ophiocordyceps sinensis.</title>
        <authorList>
            <person name="Shu R."/>
            <person name="Zhang J."/>
            <person name="Meng Q."/>
            <person name="Zhang H."/>
            <person name="Zhou G."/>
            <person name="Li M."/>
            <person name="Wu P."/>
            <person name="Zhao Y."/>
            <person name="Chen C."/>
            <person name="Qin Q."/>
        </authorList>
    </citation>
    <scope>NUCLEOTIDE SEQUENCE [LARGE SCALE GENOMIC DNA]</scope>
    <source>
        <strain evidence="13 14">IOZ07</strain>
    </source>
</reference>
<evidence type="ECO:0000256" key="7">
    <source>
        <dbReference type="ARBA" id="ARBA00023002"/>
    </source>
</evidence>
<feature type="domain" description="FAD-binding FR-type" evidence="12">
    <location>
        <begin position="341"/>
        <end position="458"/>
    </location>
</feature>
<dbReference type="Pfam" id="PF08030">
    <property type="entry name" value="NAD_binding_6"/>
    <property type="match status" value="1"/>
</dbReference>
<dbReference type="GO" id="GO:0006879">
    <property type="term" value="P:intracellular iron ion homeostasis"/>
    <property type="evidence" value="ECO:0007669"/>
    <property type="project" value="TreeGrafter"/>
</dbReference>